<sequence length="217" mass="23364">MPPTPMERAVAVKEGAVKVWSTAKKDPPRTMKFLSCIAGLLLVIGGFFGFFSINPLKAVISLYNMAFGILILVTELKSWPIISTFQKRVDIYFHLLSVPKGKGGFYFFVGFLAFCASVENFDQSTLCVLIVSIVGLLHLFSWGGTPKEDTAQFSEGTQGLTTAGSSTQFSESMTSFGIQVLKDNPGIVRAIADNPEIAKQGMSCAFSSGSSAAQAHK</sequence>
<feature type="transmembrane region" description="Helical" evidence="5">
    <location>
        <begin position="59"/>
        <end position="82"/>
    </location>
</feature>
<feature type="transmembrane region" description="Helical" evidence="5">
    <location>
        <begin position="103"/>
        <end position="121"/>
    </location>
</feature>
<dbReference type="PANTHER" id="PTHR28128">
    <property type="entry name" value="GOLGI APPARATUS MEMBRANE PROTEIN TVP15"/>
    <property type="match status" value="1"/>
</dbReference>
<evidence type="ECO:0000256" key="5">
    <source>
        <dbReference type="SAM" id="Phobius"/>
    </source>
</evidence>
<dbReference type="AlphaFoldDB" id="A0AB34JZE8"/>
<evidence type="ECO:0000256" key="3">
    <source>
        <dbReference type="ARBA" id="ARBA00022989"/>
    </source>
</evidence>
<accession>A0AB34JZE8</accession>
<dbReference type="InterPro" id="IPR013714">
    <property type="entry name" value="Golgi_TVP15"/>
</dbReference>
<organism evidence="6 7">
    <name type="scientific">Prymnesium parvum</name>
    <name type="common">Toxic golden alga</name>
    <dbReference type="NCBI Taxonomy" id="97485"/>
    <lineage>
        <taxon>Eukaryota</taxon>
        <taxon>Haptista</taxon>
        <taxon>Haptophyta</taxon>
        <taxon>Prymnesiophyceae</taxon>
        <taxon>Prymnesiales</taxon>
        <taxon>Prymnesiaceae</taxon>
        <taxon>Prymnesium</taxon>
    </lineage>
</organism>
<evidence type="ECO:0008006" key="8">
    <source>
        <dbReference type="Google" id="ProtNLM"/>
    </source>
</evidence>
<dbReference type="GO" id="GO:0016020">
    <property type="term" value="C:membrane"/>
    <property type="evidence" value="ECO:0007669"/>
    <property type="project" value="UniProtKB-SubCell"/>
</dbReference>
<dbReference type="Proteomes" id="UP001515480">
    <property type="component" value="Unassembled WGS sequence"/>
</dbReference>
<feature type="transmembrane region" description="Helical" evidence="5">
    <location>
        <begin position="127"/>
        <end position="145"/>
    </location>
</feature>
<keyword evidence="2 5" id="KW-0812">Transmembrane</keyword>
<evidence type="ECO:0000313" key="7">
    <source>
        <dbReference type="Proteomes" id="UP001515480"/>
    </source>
</evidence>
<evidence type="ECO:0000313" key="6">
    <source>
        <dbReference type="EMBL" id="KAL1526332.1"/>
    </source>
</evidence>
<keyword evidence="3 5" id="KW-1133">Transmembrane helix</keyword>
<proteinExistence type="predicted"/>
<evidence type="ECO:0000256" key="4">
    <source>
        <dbReference type="ARBA" id="ARBA00023136"/>
    </source>
</evidence>
<dbReference type="Pfam" id="PF08507">
    <property type="entry name" value="COPI_assoc"/>
    <property type="match status" value="1"/>
</dbReference>
<name>A0AB34JZE8_PRYPA</name>
<gene>
    <name evidence="6" type="ORF">AB1Y20_015046</name>
</gene>
<dbReference type="PANTHER" id="PTHR28128:SF1">
    <property type="entry name" value="GOLGI APPARATUS MEMBRANE PROTEIN TVP15"/>
    <property type="match status" value="1"/>
</dbReference>
<evidence type="ECO:0000256" key="1">
    <source>
        <dbReference type="ARBA" id="ARBA00004141"/>
    </source>
</evidence>
<comment type="caution">
    <text evidence="6">The sequence shown here is derived from an EMBL/GenBank/DDBJ whole genome shotgun (WGS) entry which is preliminary data.</text>
</comment>
<comment type="subcellular location">
    <subcellularLocation>
        <location evidence="1">Membrane</location>
        <topology evidence="1">Multi-pass membrane protein</topology>
    </subcellularLocation>
</comment>
<dbReference type="EMBL" id="JBGBPQ010000003">
    <property type="protein sequence ID" value="KAL1526332.1"/>
    <property type="molecule type" value="Genomic_DNA"/>
</dbReference>
<feature type="transmembrane region" description="Helical" evidence="5">
    <location>
        <begin position="33"/>
        <end position="53"/>
    </location>
</feature>
<protein>
    <recommendedName>
        <fullName evidence="8">Vesicle transport protein</fullName>
    </recommendedName>
</protein>
<evidence type="ECO:0000256" key="2">
    <source>
        <dbReference type="ARBA" id="ARBA00022692"/>
    </source>
</evidence>
<keyword evidence="7" id="KW-1185">Reference proteome</keyword>
<reference evidence="6 7" key="1">
    <citation type="journal article" date="2024" name="Science">
        <title>Giant polyketide synthase enzymes in the biosynthesis of giant marine polyether toxins.</title>
        <authorList>
            <person name="Fallon T.R."/>
            <person name="Shende V.V."/>
            <person name="Wierzbicki I.H."/>
            <person name="Pendleton A.L."/>
            <person name="Watervoot N.F."/>
            <person name="Auber R.P."/>
            <person name="Gonzalez D.J."/>
            <person name="Wisecaver J.H."/>
            <person name="Moore B.S."/>
        </authorList>
    </citation>
    <scope>NUCLEOTIDE SEQUENCE [LARGE SCALE GENOMIC DNA]</scope>
    <source>
        <strain evidence="6 7">12B1</strain>
    </source>
</reference>
<keyword evidence="4 5" id="KW-0472">Membrane</keyword>